<dbReference type="InParanoid" id="J4G6Z5"/>
<feature type="region of interest" description="Disordered" evidence="1">
    <location>
        <begin position="202"/>
        <end position="229"/>
    </location>
</feature>
<dbReference type="HOGENOM" id="CLU_370495_0_0_1"/>
<dbReference type="InterPro" id="IPR054000">
    <property type="entry name" value="MLKL_N"/>
</dbReference>
<keyword evidence="4" id="KW-1185">Reference proteome</keyword>
<dbReference type="EMBL" id="HE797063">
    <property type="protein sequence ID" value="CCM02113.1"/>
    <property type="molecule type" value="Genomic_DNA"/>
</dbReference>
<protein>
    <recommendedName>
        <fullName evidence="2">Mixed lineage kinase domain-containing protein</fullName>
    </recommendedName>
</protein>
<dbReference type="CDD" id="cd21037">
    <property type="entry name" value="MLKL_NTD"/>
    <property type="match status" value="1"/>
</dbReference>
<dbReference type="GO" id="GO:0007166">
    <property type="term" value="P:cell surface receptor signaling pathway"/>
    <property type="evidence" value="ECO:0007669"/>
    <property type="project" value="InterPro"/>
</dbReference>
<feature type="compositionally biased region" description="Basic and acidic residues" evidence="1">
    <location>
        <begin position="220"/>
        <end position="229"/>
    </location>
</feature>
<evidence type="ECO:0000256" key="1">
    <source>
        <dbReference type="SAM" id="MobiDB-lite"/>
    </source>
</evidence>
<sequence length="778" mass="87687">MPLRYVRSKVTAGNVLRIAITTTAAAESLANLASFPPAAVAAAILLKIFQIIQDVQNNRSDCYRLANRCLSLLVDMKDQMEDRWDDAPTSLLKAIGKFEQTLESIYTFLQNEADKKWKTRLLRKGAIEGALTDLNLALDDAARSFQIATLINIHYAVGDRSNKRATSSTVVQEEATTKVDTTKSEVITGDLTVFGEDYEVPPLASDESPDAQSVVRRGSKITDTKSEDRTSFPIRRIDSADPIEEASSSHIEPIFSDVEVLDHRGFRRYQQSEVFMQGRSRIKRGWWAGATEVRVNGQLQFMKRYEGNRGVTVKKWMRDVKILQNLYHPNLPQMVGYSYEECPTPFILLANDTTATSSRSGRNKKLRNGSLRPAYSSFCSIGIQWYTFLDLEEQLNVDPHYIRMQLCISNNADFRIYGEETLVMGLPPPAVDNWQSWRNYGLAHSVRGIYLKLLPTRGFVDELYDPRDSTVSIENQQKHSHLTILLKSLLPSNEEPANAVSRLQALMPDEDEDEESMGRELTLKQFRLAALNTSMHQTTWRQKVVPTYYKYTVGDVGYVPEGGDFASFVVLCNVIRDEAATVDVSERAVGEQWQWSFGSGRQELPSFMRPDGKYSWTVMLPAGSRQQVTILHEKFAPTPGQAWKFLLENGRRLGQQHSVQPQDLMLVTRVGVQLDFGLHCMGHPGGFHHAHHQGVFGHSPFGNSHSAGGFSRPGQSHFSPFSSQPPMPTILYLTTAFEEAYQPEWVNPVTTGPRVNFHVSQQSCGYLNYVRLHAEDFA</sequence>
<dbReference type="InterPro" id="IPR036537">
    <property type="entry name" value="Adaptor_Cbl_N_dom_sf"/>
</dbReference>
<dbReference type="OrthoDB" id="3268478at2759"/>
<dbReference type="Pfam" id="PF22215">
    <property type="entry name" value="MLKL_N"/>
    <property type="match status" value="1"/>
</dbReference>
<proteinExistence type="predicted"/>
<dbReference type="GeneID" id="24097024"/>
<evidence type="ECO:0000313" key="4">
    <source>
        <dbReference type="Proteomes" id="UP000006352"/>
    </source>
</evidence>
<dbReference type="RefSeq" id="XP_012181396.1">
    <property type="nucleotide sequence ID" value="XM_012326006.1"/>
</dbReference>
<name>J4G6Z5_9APHY</name>
<dbReference type="InterPro" id="IPR059179">
    <property type="entry name" value="MLKL-like_MCAfunc"/>
</dbReference>
<organism evidence="3 4">
    <name type="scientific">Fibroporia radiculosa</name>
    <dbReference type="NCBI Taxonomy" id="599839"/>
    <lineage>
        <taxon>Eukaryota</taxon>
        <taxon>Fungi</taxon>
        <taxon>Dikarya</taxon>
        <taxon>Basidiomycota</taxon>
        <taxon>Agaricomycotina</taxon>
        <taxon>Agaricomycetes</taxon>
        <taxon>Polyporales</taxon>
        <taxon>Fibroporiaceae</taxon>
        <taxon>Fibroporia</taxon>
    </lineage>
</organism>
<reference evidence="3 4" key="1">
    <citation type="journal article" date="2012" name="Appl. Environ. Microbiol.">
        <title>Short-read sequencing for genomic analysis of the brown rot fungus Fibroporia radiculosa.</title>
        <authorList>
            <person name="Tang J.D."/>
            <person name="Perkins A.D."/>
            <person name="Sonstegard T.S."/>
            <person name="Schroeder S.G."/>
            <person name="Burgess S.C."/>
            <person name="Diehl S.V."/>
        </authorList>
    </citation>
    <scope>NUCLEOTIDE SEQUENCE [LARGE SCALE GENOMIC DNA]</scope>
    <source>
        <strain evidence="3 4">TFFH 294</strain>
    </source>
</reference>
<feature type="domain" description="Mixed lineage kinase" evidence="2">
    <location>
        <begin position="47"/>
        <end position="154"/>
    </location>
</feature>
<accession>J4G6Z5</accession>
<dbReference type="STRING" id="599839.J4G6Z5"/>
<evidence type="ECO:0000313" key="3">
    <source>
        <dbReference type="EMBL" id="CCM02113.1"/>
    </source>
</evidence>
<gene>
    <name evidence="3" type="ORF">FIBRA_04190</name>
</gene>
<dbReference type="Gene3D" id="1.20.930.20">
    <property type="entry name" value="Adaptor protein Cbl, N-terminal domain"/>
    <property type="match status" value="1"/>
</dbReference>
<dbReference type="AlphaFoldDB" id="J4G6Z5"/>
<dbReference type="Proteomes" id="UP000006352">
    <property type="component" value="Unassembled WGS sequence"/>
</dbReference>
<evidence type="ECO:0000259" key="2">
    <source>
        <dbReference type="Pfam" id="PF22215"/>
    </source>
</evidence>